<protein>
    <submittedName>
        <fullName evidence="1">Uncharacterized protein</fullName>
    </submittedName>
</protein>
<feature type="non-terminal residue" evidence="1">
    <location>
        <position position="74"/>
    </location>
</feature>
<gene>
    <name evidence="1" type="ORF">ACJMK2_002135</name>
</gene>
<organism evidence="1 2">
    <name type="scientific">Sinanodonta woodiana</name>
    <name type="common">Chinese pond mussel</name>
    <name type="synonym">Anodonta woodiana</name>
    <dbReference type="NCBI Taxonomy" id="1069815"/>
    <lineage>
        <taxon>Eukaryota</taxon>
        <taxon>Metazoa</taxon>
        <taxon>Spiralia</taxon>
        <taxon>Lophotrochozoa</taxon>
        <taxon>Mollusca</taxon>
        <taxon>Bivalvia</taxon>
        <taxon>Autobranchia</taxon>
        <taxon>Heteroconchia</taxon>
        <taxon>Palaeoheterodonta</taxon>
        <taxon>Unionida</taxon>
        <taxon>Unionoidea</taxon>
        <taxon>Unionidae</taxon>
        <taxon>Unioninae</taxon>
        <taxon>Sinanodonta</taxon>
    </lineage>
</organism>
<proteinExistence type="predicted"/>
<accession>A0ABD3XXH4</accession>
<comment type="caution">
    <text evidence="1">The sequence shown here is derived from an EMBL/GenBank/DDBJ whole genome shotgun (WGS) entry which is preliminary data.</text>
</comment>
<name>A0ABD3XXH4_SINWO</name>
<evidence type="ECO:0000313" key="2">
    <source>
        <dbReference type="Proteomes" id="UP001634394"/>
    </source>
</evidence>
<keyword evidence="2" id="KW-1185">Reference proteome</keyword>
<evidence type="ECO:0000313" key="1">
    <source>
        <dbReference type="EMBL" id="KAL3889807.1"/>
    </source>
</evidence>
<reference evidence="1 2" key="1">
    <citation type="submission" date="2024-11" db="EMBL/GenBank/DDBJ databases">
        <title>Chromosome-level genome assembly of the freshwater bivalve Anodonta woodiana.</title>
        <authorList>
            <person name="Chen X."/>
        </authorList>
    </citation>
    <scope>NUCLEOTIDE SEQUENCE [LARGE SCALE GENOMIC DNA]</scope>
    <source>
        <strain evidence="1">MN2024</strain>
        <tissue evidence="1">Gills</tissue>
    </source>
</reference>
<dbReference type="AlphaFoldDB" id="A0ABD3XXH4"/>
<dbReference type="EMBL" id="JBJQND010000001">
    <property type="protein sequence ID" value="KAL3889807.1"/>
    <property type="molecule type" value="Genomic_DNA"/>
</dbReference>
<dbReference type="Proteomes" id="UP001634394">
    <property type="component" value="Unassembled WGS sequence"/>
</dbReference>
<sequence>MSKTRKEIVGRRWADVYTQKAILFYNIYKTNGLSISVRTLIELFLLHPKFGGKSKQHIFSLVSDIVVTGNIPNK</sequence>